<dbReference type="SUPFAM" id="SSF52540">
    <property type="entry name" value="P-loop containing nucleoside triphosphate hydrolases"/>
    <property type="match status" value="1"/>
</dbReference>
<dbReference type="KEGG" id="dae:Dtox_3066"/>
<dbReference type="HOGENOM" id="CLU_038009_1_0_9"/>
<feature type="domain" description="Era-type G" evidence="12">
    <location>
        <begin position="8"/>
        <end position="175"/>
    </location>
</feature>
<name>C8W3N2_DESAS</name>
<keyword evidence="14" id="KW-1185">Reference proteome</keyword>
<dbReference type="InterPro" id="IPR005225">
    <property type="entry name" value="Small_GTP-bd"/>
</dbReference>
<evidence type="ECO:0000256" key="3">
    <source>
        <dbReference type="ARBA" id="ARBA00022517"/>
    </source>
</evidence>
<evidence type="ECO:0000313" key="14">
    <source>
        <dbReference type="Proteomes" id="UP000002217"/>
    </source>
</evidence>
<protein>
    <recommendedName>
        <fullName evidence="2 8">GTPase Era</fullName>
    </recommendedName>
</protein>
<feature type="region of interest" description="G4" evidence="9">
    <location>
        <begin position="125"/>
        <end position="128"/>
    </location>
</feature>
<dbReference type="NCBIfam" id="TIGR00436">
    <property type="entry name" value="era"/>
    <property type="match status" value="1"/>
</dbReference>
<dbReference type="PANTHER" id="PTHR42698:SF1">
    <property type="entry name" value="GTPASE ERA, MITOCHONDRIAL"/>
    <property type="match status" value="1"/>
</dbReference>
<dbReference type="Pfam" id="PF07650">
    <property type="entry name" value="KH_2"/>
    <property type="match status" value="1"/>
</dbReference>
<evidence type="ECO:0000256" key="4">
    <source>
        <dbReference type="ARBA" id="ARBA00022741"/>
    </source>
</evidence>
<dbReference type="GO" id="GO:0043024">
    <property type="term" value="F:ribosomal small subunit binding"/>
    <property type="evidence" value="ECO:0007669"/>
    <property type="project" value="TreeGrafter"/>
</dbReference>
<dbReference type="PROSITE" id="PS51713">
    <property type="entry name" value="G_ERA"/>
    <property type="match status" value="1"/>
</dbReference>
<dbReference type="AlphaFoldDB" id="C8W3N2"/>
<gene>
    <name evidence="8" type="primary">era</name>
    <name evidence="13" type="ordered locus">Dtox_3066</name>
</gene>
<feature type="binding site" evidence="8">
    <location>
        <begin position="125"/>
        <end position="128"/>
    </location>
    <ligand>
        <name>GTP</name>
        <dbReference type="ChEBI" id="CHEBI:37565"/>
    </ligand>
</feature>
<dbReference type="CDD" id="cd22534">
    <property type="entry name" value="KH-II_Era"/>
    <property type="match status" value="1"/>
</dbReference>
<dbReference type="GO" id="GO:0005525">
    <property type="term" value="F:GTP binding"/>
    <property type="evidence" value="ECO:0007669"/>
    <property type="project" value="UniProtKB-UniRule"/>
</dbReference>
<feature type="domain" description="KH type-2" evidence="11">
    <location>
        <begin position="198"/>
        <end position="283"/>
    </location>
</feature>
<accession>C8W3N2</accession>
<dbReference type="SUPFAM" id="SSF54814">
    <property type="entry name" value="Prokaryotic type KH domain (KH-domain type II)"/>
    <property type="match status" value="1"/>
</dbReference>
<comment type="subunit">
    <text evidence="8">Monomer.</text>
</comment>
<dbReference type="InterPro" id="IPR006073">
    <property type="entry name" value="GTP-bd"/>
</dbReference>
<evidence type="ECO:0000256" key="10">
    <source>
        <dbReference type="RuleBase" id="RU003761"/>
    </source>
</evidence>
<dbReference type="eggNOG" id="COG1159">
    <property type="taxonomic scope" value="Bacteria"/>
</dbReference>
<keyword evidence="8" id="KW-0699">rRNA-binding</keyword>
<dbReference type="GO" id="GO:0005829">
    <property type="term" value="C:cytosol"/>
    <property type="evidence" value="ECO:0007669"/>
    <property type="project" value="TreeGrafter"/>
</dbReference>
<feature type="region of interest" description="G1" evidence="9">
    <location>
        <begin position="16"/>
        <end position="23"/>
    </location>
</feature>
<dbReference type="InterPro" id="IPR004044">
    <property type="entry name" value="KH_dom_type_2"/>
</dbReference>
<keyword evidence="3 8" id="KW-0690">Ribosome biogenesis</keyword>
<keyword evidence="4 8" id="KW-0547">Nucleotide-binding</keyword>
<feature type="region of interest" description="G2" evidence="9">
    <location>
        <begin position="42"/>
        <end position="46"/>
    </location>
</feature>
<dbReference type="InterPro" id="IPR015946">
    <property type="entry name" value="KH_dom-like_a/b"/>
</dbReference>
<sequence>MESKEQFRSGFVAIIGRPNVGKSTLMNRMIGRKIAIMSDKPQTTRHKIYCVLTRDNYQVIFLDTPGIHKPKHKLGQHLVDTSLSTFGEVDLILFLVEANSFCGAGDRYILEHLAKIKTPVFLVINKVDLVPKEQLLPLIDELHSKYKFQEVIPVSALNGDNVDRLERLIAGCLPPGPKYYPDDMLTDKPEQFIMAELIREKILHLTSQEIPHSVAVIVEQLEERPNNTLYVGALIYVERDSQKGIIIGKKGQMLKNIGQLARQEIEKLLGSKIFLDIRVKVREDWRNKESYLKAFGYKDM</sequence>
<feature type="binding site" evidence="8">
    <location>
        <begin position="16"/>
        <end position="23"/>
    </location>
    <ligand>
        <name>GTP</name>
        <dbReference type="ChEBI" id="CHEBI:37565"/>
    </ligand>
</feature>
<dbReference type="GO" id="GO:0000028">
    <property type="term" value="P:ribosomal small subunit assembly"/>
    <property type="evidence" value="ECO:0007669"/>
    <property type="project" value="TreeGrafter"/>
</dbReference>
<dbReference type="InterPro" id="IPR030388">
    <property type="entry name" value="G_ERA_dom"/>
</dbReference>
<keyword evidence="8" id="KW-0963">Cytoplasm</keyword>
<evidence type="ECO:0000256" key="9">
    <source>
        <dbReference type="PROSITE-ProRule" id="PRU01050"/>
    </source>
</evidence>
<evidence type="ECO:0000313" key="13">
    <source>
        <dbReference type="EMBL" id="ACV63818.1"/>
    </source>
</evidence>
<dbReference type="Gene3D" id="3.30.300.20">
    <property type="match status" value="1"/>
</dbReference>
<keyword evidence="7 8" id="KW-0472">Membrane</keyword>
<dbReference type="PROSITE" id="PS50823">
    <property type="entry name" value="KH_TYPE_2"/>
    <property type="match status" value="1"/>
</dbReference>
<evidence type="ECO:0000256" key="1">
    <source>
        <dbReference type="ARBA" id="ARBA00007921"/>
    </source>
</evidence>
<evidence type="ECO:0000256" key="5">
    <source>
        <dbReference type="ARBA" id="ARBA00022884"/>
    </source>
</evidence>
<evidence type="ECO:0000256" key="6">
    <source>
        <dbReference type="ARBA" id="ARBA00023134"/>
    </source>
</evidence>
<keyword evidence="5 8" id="KW-0694">RNA-binding</keyword>
<comment type="similarity">
    <text evidence="1 8 9 10">Belongs to the TRAFAC class TrmE-Era-EngA-EngB-Septin-like GTPase superfamily. Era GTPase family.</text>
</comment>
<comment type="subcellular location">
    <subcellularLocation>
        <location evidence="8">Cytoplasm</location>
    </subcellularLocation>
    <subcellularLocation>
        <location evidence="8">Cell membrane</location>
        <topology evidence="8">Peripheral membrane protein</topology>
    </subcellularLocation>
</comment>
<evidence type="ECO:0000259" key="12">
    <source>
        <dbReference type="PROSITE" id="PS51713"/>
    </source>
</evidence>
<evidence type="ECO:0000259" key="11">
    <source>
        <dbReference type="PROSITE" id="PS50823"/>
    </source>
</evidence>
<keyword evidence="8" id="KW-1003">Cell membrane</keyword>
<dbReference type="InterPro" id="IPR027417">
    <property type="entry name" value="P-loop_NTPase"/>
</dbReference>
<dbReference type="STRING" id="485916.Dtox_3066"/>
<dbReference type="OrthoDB" id="9805918at2"/>
<keyword evidence="6 8" id="KW-0342">GTP-binding</keyword>
<comment type="function">
    <text evidence="8">An essential GTPase that binds both GDP and GTP, with rapid nucleotide exchange. Plays a role in 16S rRNA processing and 30S ribosomal subunit biogenesis and possibly also in cell cycle regulation and energy metabolism.</text>
</comment>
<dbReference type="InterPro" id="IPR005662">
    <property type="entry name" value="GTPase_Era-like"/>
</dbReference>
<organism evidence="13 14">
    <name type="scientific">Desulfofarcimen acetoxidans (strain ATCC 49208 / DSM 771 / KCTC 5769 / VKM B-1644 / 5575)</name>
    <name type="common">Desulfotomaculum acetoxidans</name>
    <dbReference type="NCBI Taxonomy" id="485916"/>
    <lineage>
        <taxon>Bacteria</taxon>
        <taxon>Bacillati</taxon>
        <taxon>Bacillota</taxon>
        <taxon>Clostridia</taxon>
        <taxon>Eubacteriales</taxon>
        <taxon>Peptococcaceae</taxon>
        <taxon>Desulfofarcimen</taxon>
    </lineage>
</organism>
<dbReference type="InterPro" id="IPR009019">
    <property type="entry name" value="KH_sf_prok-type"/>
</dbReference>
<dbReference type="PANTHER" id="PTHR42698">
    <property type="entry name" value="GTPASE ERA"/>
    <property type="match status" value="1"/>
</dbReference>
<dbReference type="HAMAP" id="MF_00367">
    <property type="entry name" value="GTPase_Era"/>
    <property type="match status" value="1"/>
</dbReference>
<dbReference type="NCBIfam" id="NF000908">
    <property type="entry name" value="PRK00089.1"/>
    <property type="match status" value="1"/>
</dbReference>
<dbReference type="GO" id="GO:0070181">
    <property type="term" value="F:small ribosomal subunit rRNA binding"/>
    <property type="evidence" value="ECO:0007669"/>
    <property type="project" value="UniProtKB-UniRule"/>
</dbReference>
<reference evidence="13 14" key="1">
    <citation type="journal article" date="2009" name="Stand. Genomic Sci.">
        <title>Complete genome sequence of Desulfotomaculum acetoxidans type strain (5575).</title>
        <authorList>
            <person name="Spring S."/>
            <person name="Lapidus A."/>
            <person name="Schroder M."/>
            <person name="Gleim D."/>
            <person name="Sims D."/>
            <person name="Meincke L."/>
            <person name="Glavina Del Rio T."/>
            <person name="Tice H."/>
            <person name="Copeland A."/>
            <person name="Cheng J.F."/>
            <person name="Lucas S."/>
            <person name="Chen F."/>
            <person name="Nolan M."/>
            <person name="Bruce D."/>
            <person name="Goodwin L."/>
            <person name="Pitluck S."/>
            <person name="Ivanova N."/>
            <person name="Mavromatis K."/>
            <person name="Mikhailova N."/>
            <person name="Pati A."/>
            <person name="Chen A."/>
            <person name="Palaniappan K."/>
            <person name="Land M."/>
            <person name="Hauser L."/>
            <person name="Chang Y.J."/>
            <person name="Jeffries C.D."/>
            <person name="Chain P."/>
            <person name="Saunders E."/>
            <person name="Brettin T."/>
            <person name="Detter J.C."/>
            <person name="Goker M."/>
            <person name="Bristow J."/>
            <person name="Eisen J.A."/>
            <person name="Markowitz V."/>
            <person name="Hugenholtz P."/>
            <person name="Kyrpides N.C."/>
            <person name="Klenk H.P."/>
            <person name="Han C."/>
        </authorList>
    </citation>
    <scope>NUCLEOTIDE SEQUENCE [LARGE SCALE GENOMIC DNA]</scope>
    <source>
        <strain evidence="14">ATCC 49208 / DSM 771 / VKM B-1644</strain>
    </source>
</reference>
<dbReference type="GO" id="GO:0003924">
    <property type="term" value="F:GTPase activity"/>
    <property type="evidence" value="ECO:0007669"/>
    <property type="project" value="UniProtKB-UniRule"/>
</dbReference>
<dbReference type="Gene3D" id="3.40.50.300">
    <property type="entry name" value="P-loop containing nucleotide triphosphate hydrolases"/>
    <property type="match status" value="1"/>
</dbReference>
<evidence type="ECO:0000256" key="8">
    <source>
        <dbReference type="HAMAP-Rule" id="MF_00367"/>
    </source>
</evidence>
<feature type="region of interest" description="G5" evidence="9">
    <location>
        <begin position="154"/>
        <end position="156"/>
    </location>
</feature>
<evidence type="ECO:0000256" key="7">
    <source>
        <dbReference type="ARBA" id="ARBA00023136"/>
    </source>
</evidence>
<dbReference type="EMBL" id="CP001720">
    <property type="protein sequence ID" value="ACV63818.1"/>
    <property type="molecule type" value="Genomic_DNA"/>
</dbReference>
<evidence type="ECO:0000256" key="2">
    <source>
        <dbReference type="ARBA" id="ARBA00020484"/>
    </source>
</evidence>
<dbReference type="FunFam" id="3.30.300.20:FF:000003">
    <property type="entry name" value="GTPase Era"/>
    <property type="match status" value="1"/>
</dbReference>
<dbReference type="GO" id="GO:0005886">
    <property type="term" value="C:plasma membrane"/>
    <property type="evidence" value="ECO:0007669"/>
    <property type="project" value="UniProtKB-SubCell"/>
</dbReference>
<dbReference type="RefSeq" id="WP_015758510.1">
    <property type="nucleotide sequence ID" value="NC_013216.1"/>
</dbReference>
<dbReference type="NCBIfam" id="TIGR00231">
    <property type="entry name" value="small_GTP"/>
    <property type="match status" value="1"/>
</dbReference>
<proteinExistence type="inferred from homology"/>
<dbReference type="CDD" id="cd04163">
    <property type="entry name" value="Era"/>
    <property type="match status" value="1"/>
</dbReference>
<dbReference type="Pfam" id="PF01926">
    <property type="entry name" value="MMR_HSR1"/>
    <property type="match status" value="1"/>
</dbReference>
<feature type="binding site" evidence="8">
    <location>
        <begin position="63"/>
        <end position="67"/>
    </location>
    <ligand>
        <name>GTP</name>
        <dbReference type="ChEBI" id="CHEBI:37565"/>
    </ligand>
</feature>
<dbReference type="Proteomes" id="UP000002217">
    <property type="component" value="Chromosome"/>
</dbReference>
<dbReference type="FunFam" id="3.40.50.300:FF:000094">
    <property type="entry name" value="GTPase Era"/>
    <property type="match status" value="1"/>
</dbReference>
<feature type="region of interest" description="G3" evidence="9">
    <location>
        <begin position="63"/>
        <end position="66"/>
    </location>
</feature>